<dbReference type="InterPro" id="IPR007627">
    <property type="entry name" value="RNA_pol_sigma70_r2"/>
</dbReference>
<keyword evidence="9" id="KW-1185">Reference proteome</keyword>
<dbReference type="InterPro" id="IPR013325">
    <property type="entry name" value="RNA_pol_sigma_r2"/>
</dbReference>
<dbReference type="Pfam" id="PF08281">
    <property type="entry name" value="Sigma70_r4_2"/>
    <property type="match status" value="1"/>
</dbReference>
<dbReference type="InterPro" id="IPR013249">
    <property type="entry name" value="RNA_pol_sigma70_r4_t2"/>
</dbReference>
<feature type="domain" description="RNA polymerase sigma-70 region 2" evidence="6">
    <location>
        <begin position="11"/>
        <end position="74"/>
    </location>
</feature>
<evidence type="ECO:0000259" key="6">
    <source>
        <dbReference type="Pfam" id="PF04542"/>
    </source>
</evidence>
<dbReference type="Gene3D" id="3.10.450.50">
    <property type="match status" value="1"/>
</dbReference>
<dbReference type="Gene3D" id="1.10.1740.10">
    <property type="match status" value="1"/>
</dbReference>
<evidence type="ECO:0000259" key="7">
    <source>
        <dbReference type="Pfam" id="PF08281"/>
    </source>
</evidence>
<dbReference type="EMBL" id="FNKH01000002">
    <property type="protein sequence ID" value="SDQ79415.1"/>
    <property type="molecule type" value="Genomic_DNA"/>
</dbReference>
<dbReference type="InterPro" id="IPR036388">
    <property type="entry name" value="WH-like_DNA-bd_sf"/>
</dbReference>
<evidence type="ECO:0000256" key="5">
    <source>
        <dbReference type="ARBA" id="ARBA00023163"/>
    </source>
</evidence>
<evidence type="ECO:0000256" key="2">
    <source>
        <dbReference type="ARBA" id="ARBA00011344"/>
    </source>
</evidence>
<evidence type="ECO:0000256" key="1">
    <source>
        <dbReference type="ARBA" id="ARBA00010641"/>
    </source>
</evidence>
<comment type="similarity">
    <text evidence="1">Belongs to the sigma-70 factor family. ECF subfamily.</text>
</comment>
<evidence type="ECO:0000313" key="9">
    <source>
        <dbReference type="Proteomes" id="UP000181917"/>
    </source>
</evidence>
<dbReference type="KEGG" id="acry:AC20117_04495"/>
<dbReference type="PANTHER" id="PTHR30173:SF43">
    <property type="entry name" value="ECF RNA POLYMERASE SIGMA FACTOR SIGI-RELATED"/>
    <property type="match status" value="1"/>
</dbReference>
<feature type="domain" description="RNA polymerase sigma factor 70 region 4 type 2" evidence="7">
    <location>
        <begin position="115"/>
        <end position="160"/>
    </location>
</feature>
<evidence type="ECO:0000313" key="8">
    <source>
        <dbReference type="EMBL" id="SDQ79415.1"/>
    </source>
</evidence>
<dbReference type="NCBIfam" id="TIGR02937">
    <property type="entry name" value="sigma70-ECF"/>
    <property type="match status" value="1"/>
</dbReference>
<dbReference type="OrthoDB" id="3211555at2"/>
<dbReference type="SUPFAM" id="SSF54427">
    <property type="entry name" value="NTF2-like"/>
    <property type="match status" value="1"/>
</dbReference>
<dbReference type="InterPro" id="IPR032710">
    <property type="entry name" value="NTF2-like_dom_sf"/>
</dbReference>
<name>A0A1H1DSD9_9MICC</name>
<keyword evidence="5" id="KW-0804">Transcription</keyword>
<dbReference type="InterPro" id="IPR014284">
    <property type="entry name" value="RNA_pol_sigma-70_dom"/>
</dbReference>
<dbReference type="PANTHER" id="PTHR30173">
    <property type="entry name" value="SIGMA 19 FACTOR"/>
    <property type="match status" value="1"/>
</dbReference>
<dbReference type="SUPFAM" id="SSF88659">
    <property type="entry name" value="Sigma3 and sigma4 domains of RNA polymerase sigma factors"/>
    <property type="match status" value="1"/>
</dbReference>
<dbReference type="Gene3D" id="1.10.10.10">
    <property type="entry name" value="Winged helix-like DNA-binding domain superfamily/Winged helix DNA-binding domain"/>
    <property type="match status" value="1"/>
</dbReference>
<sequence length="291" mass="31423">MDDLEQLAEQFEPHRARLRAMAYRMLGSLSETDDAVQETWLRLSGTDAKSVENLGGWLTTVLGRVCLNLLRSRNTRQEQPFGLHMPDPLVSSVEGSDPEQESLLADSIGLALLIVLDTLTPAQRLAFVLHDLFSVPFDEIAEVVDTSPAAARQLASRARRLVEQDSQIPDADPVRQREAVDAFFAASRHGDFAALVAVLDPDVVLRSDGGPARPAATTVLRGASTVAGQAVTYQQLAPFVRPALVNGTAGAVIVPRKQAVSVMAFTVRNGKIVAIDVLADPTRLDQLPLAF</sequence>
<keyword evidence="3" id="KW-0805">Transcription regulation</keyword>
<dbReference type="SUPFAM" id="SSF88946">
    <property type="entry name" value="Sigma2 domain of RNA polymerase sigma factors"/>
    <property type="match status" value="1"/>
</dbReference>
<dbReference type="InterPro" id="IPR052704">
    <property type="entry name" value="ECF_Sigma-70_Domain"/>
</dbReference>
<dbReference type="GO" id="GO:0016987">
    <property type="term" value="F:sigma factor activity"/>
    <property type="evidence" value="ECO:0007669"/>
    <property type="project" value="UniProtKB-KW"/>
</dbReference>
<dbReference type="RefSeq" id="WP_074700807.1">
    <property type="nucleotide sequence ID" value="NZ_CP018863.1"/>
</dbReference>
<dbReference type="AlphaFoldDB" id="A0A1H1DSD9"/>
<dbReference type="NCBIfam" id="NF007214">
    <property type="entry name" value="PRK09636.1"/>
    <property type="match status" value="1"/>
</dbReference>
<dbReference type="InterPro" id="IPR013324">
    <property type="entry name" value="RNA_pol_sigma_r3/r4-like"/>
</dbReference>
<dbReference type="Proteomes" id="UP000181917">
    <property type="component" value="Unassembled WGS sequence"/>
</dbReference>
<dbReference type="GO" id="GO:0006352">
    <property type="term" value="P:DNA-templated transcription initiation"/>
    <property type="evidence" value="ECO:0007669"/>
    <property type="project" value="InterPro"/>
</dbReference>
<dbReference type="Pfam" id="PF04542">
    <property type="entry name" value="Sigma70_r2"/>
    <property type="match status" value="1"/>
</dbReference>
<gene>
    <name evidence="8" type="ORF">SAMN04489742_2589</name>
</gene>
<accession>A0A1H1DSD9</accession>
<comment type="subunit">
    <text evidence="2">Interacts transiently with the RNA polymerase catalytic core formed by RpoA, RpoB, RpoC and RpoZ (2 alpha, 1 beta, 1 beta' and 1 omega subunit) to form the RNA polymerase holoenzyme that can initiate transcription.</text>
</comment>
<dbReference type="STRING" id="37928.SAMN04489742_2589"/>
<protein>
    <submittedName>
        <fullName evidence="8">RNA polymerase sigma-70 factor, ECF subfamily</fullName>
    </submittedName>
</protein>
<organism evidence="8 9">
    <name type="scientific">Crystallibacter crystallopoietes</name>
    <dbReference type="NCBI Taxonomy" id="37928"/>
    <lineage>
        <taxon>Bacteria</taxon>
        <taxon>Bacillati</taxon>
        <taxon>Actinomycetota</taxon>
        <taxon>Actinomycetes</taxon>
        <taxon>Micrococcales</taxon>
        <taxon>Micrococcaceae</taxon>
        <taxon>Crystallibacter</taxon>
    </lineage>
</organism>
<evidence type="ECO:0000256" key="4">
    <source>
        <dbReference type="ARBA" id="ARBA00023082"/>
    </source>
</evidence>
<keyword evidence="4" id="KW-0731">Sigma factor</keyword>
<dbReference type="GO" id="GO:0003677">
    <property type="term" value="F:DNA binding"/>
    <property type="evidence" value="ECO:0007669"/>
    <property type="project" value="InterPro"/>
</dbReference>
<reference evidence="8 9" key="1">
    <citation type="submission" date="2016-10" db="EMBL/GenBank/DDBJ databases">
        <authorList>
            <person name="de Groot N.N."/>
        </authorList>
    </citation>
    <scope>NUCLEOTIDE SEQUENCE [LARGE SCALE GENOMIC DNA]</scope>
    <source>
        <strain evidence="8 9">DSM 20117</strain>
    </source>
</reference>
<proteinExistence type="inferred from homology"/>
<evidence type="ECO:0000256" key="3">
    <source>
        <dbReference type="ARBA" id="ARBA00023015"/>
    </source>
</evidence>